<evidence type="ECO:0000256" key="10">
    <source>
        <dbReference type="ARBA" id="ARBA00023136"/>
    </source>
</evidence>
<evidence type="ECO:0000256" key="8">
    <source>
        <dbReference type="ARBA" id="ARBA00022840"/>
    </source>
</evidence>
<evidence type="ECO:0000256" key="11">
    <source>
        <dbReference type="ARBA" id="ARBA00023180"/>
    </source>
</evidence>
<dbReference type="InterPro" id="IPR025287">
    <property type="entry name" value="WAK_GUB"/>
</dbReference>
<evidence type="ECO:0000256" key="7">
    <source>
        <dbReference type="ARBA" id="ARBA00022777"/>
    </source>
</evidence>
<feature type="domain" description="Protein kinase" evidence="13">
    <location>
        <begin position="267"/>
        <end position="545"/>
    </location>
</feature>
<keyword evidence="9" id="KW-1133">Transmembrane helix</keyword>
<dbReference type="GO" id="GO:0005524">
    <property type="term" value="F:ATP binding"/>
    <property type="evidence" value="ECO:0007669"/>
    <property type="project" value="UniProtKB-KW"/>
</dbReference>
<keyword evidence="10" id="KW-0472">Membrane</keyword>
<accession>A0A9J6AEJ1</accession>
<evidence type="ECO:0000256" key="12">
    <source>
        <dbReference type="SAM" id="SignalP"/>
    </source>
</evidence>
<dbReference type="SMART" id="SM00220">
    <property type="entry name" value="S_TKc"/>
    <property type="match status" value="1"/>
</dbReference>
<dbReference type="InterPro" id="IPR000719">
    <property type="entry name" value="Prot_kinase_dom"/>
</dbReference>
<keyword evidence="7" id="KW-0418">Kinase</keyword>
<reference evidence="14 15" key="1">
    <citation type="submission" date="2020-09" db="EMBL/GenBank/DDBJ databases">
        <title>De no assembly of potato wild relative species, Solanum commersonii.</title>
        <authorList>
            <person name="Cho K."/>
        </authorList>
    </citation>
    <scope>NUCLEOTIDE SEQUENCE [LARGE SCALE GENOMIC DNA]</scope>
    <source>
        <strain evidence="14">LZ3.2</strain>
        <tissue evidence="14">Leaf</tissue>
    </source>
</reference>
<keyword evidence="6" id="KW-0547">Nucleotide-binding</keyword>
<dbReference type="InterPro" id="IPR001245">
    <property type="entry name" value="Ser-Thr/Tyr_kinase_cat_dom"/>
</dbReference>
<protein>
    <recommendedName>
        <fullName evidence="13">Protein kinase domain-containing protein</fullName>
    </recommendedName>
</protein>
<dbReference type="Proteomes" id="UP000824120">
    <property type="component" value="Chromosome 2"/>
</dbReference>
<keyword evidence="11" id="KW-0325">Glycoprotein</keyword>
<keyword evidence="3" id="KW-0808">Transferase</keyword>
<dbReference type="InterPro" id="IPR008271">
    <property type="entry name" value="Ser/Thr_kinase_AS"/>
</dbReference>
<name>A0A9J6AEJ1_SOLCO</name>
<dbReference type="OrthoDB" id="544400at2759"/>
<evidence type="ECO:0000256" key="5">
    <source>
        <dbReference type="ARBA" id="ARBA00022729"/>
    </source>
</evidence>
<keyword evidence="5 12" id="KW-0732">Signal</keyword>
<dbReference type="FunFam" id="1.10.510.10:FF:000590">
    <property type="entry name" value="PR5-like receptor kinase"/>
    <property type="match status" value="1"/>
</dbReference>
<dbReference type="PROSITE" id="PS00108">
    <property type="entry name" value="PROTEIN_KINASE_ST"/>
    <property type="match status" value="1"/>
</dbReference>
<dbReference type="Pfam" id="PF07714">
    <property type="entry name" value="PK_Tyr_Ser-Thr"/>
    <property type="match status" value="1"/>
</dbReference>
<evidence type="ECO:0000313" key="15">
    <source>
        <dbReference type="Proteomes" id="UP000824120"/>
    </source>
</evidence>
<feature type="chain" id="PRO_5039945775" description="Protein kinase domain-containing protein" evidence="12">
    <location>
        <begin position="28"/>
        <end position="586"/>
    </location>
</feature>
<dbReference type="GO" id="GO:0030247">
    <property type="term" value="F:polysaccharide binding"/>
    <property type="evidence" value="ECO:0007669"/>
    <property type="project" value="InterPro"/>
</dbReference>
<dbReference type="EMBL" id="JACXVP010000002">
    <property type="protein sequence ID" value="KAG5622984.1"/>
    <property type="molecule type" value="Genomic_DNA"/>
</dbReference>
<dbReference type="Gene3D" id="1.10.510.10">
    <property type="entry name" value="Transferase(Phosphotransferase) domain 1"/>
    <property type="match status" value="1"/>
</dbReference>
<keyword evidence="15" id="KW-1185">Reference proteome</keyword>
<dbReference type="PROSITE" id="PS50011">
    <property type="entry name" value="PROTEIN_KINASE_DOM"/>
    <property type="match status" value="1"/>
</dbReference>
<keyword evidence="8" id="KW-0067">ATP-binding</keyword>
<evidence type="ECO:0000256" key="1">
    <source>
        <dbReference type="ARBA" id="ARBA00004479"/>
    </source>
</evidence>
<evidence type="ECO:0000256" key="9">
    <source>
        <dbReference type="ARBA" id="ARBA00022989"/>
    </source>
</evidence>
<evidence type="ECO:0000256" key="6">
    <source>
        <dbReference type="ARBA" id="ARBA00022741"/>
    </source>
</evidence>
<evidence type="ECO:0000256" key="3">
    <source>
        <dbReference type="ARBA" id="ARBA00022679"/>
    </source>
</evidence>
<evidence type="ECO:0000256" key="4">
    <source>
        <dbReference type="ARBA" id="ARBA00022692"/>
    </source>
</evidence>
<evidence type="ECO:0000259" key="13">
    <source>
        <dbReference type="PROSITE" id="PS50011"/>
    </source>
</evidence>
<comment type="caution">
    <text evidence="14">The sequence shown here is derived from an EMBL/GenBank/DDBJ whole genome shotgun (WGS) entry which is preliminary data.</text>
</comment>
<dbReference type="Pfam" id="PF13947">
    <property type="entry name" value="GUB_WAK_bind"/>
    <property type="match status" value="1"/>
</dbReference>
<dbReference type="GO" id="GO:0004674">
    <property type="term" value="F:protein serine/threonine kinase activity"/>
    <property type="evidence" value="ECO:0007669"/>
    <property type="project" value="UniProtKB-KW"/>
</dbReference>
<dbReference type="GO" id="GO:0016020">
    <property type="term" value="C:membrane"/>
    <property type="evidence" value="ECO:0007669"/>
    <property type="project" value="UniProtKB-SubCell"/>
</dbReference>
<proteinExistence type="predicted"/>
<gene>
    <name evidence="14" type="ORF">H5410_008202</name>
</gene>
<dbReference type="PANTHER" id="PTHR27009">
    <property type="entry name" value="RUST RESISTANCE KINASE LR10-RELATED"/>
    <property type="match status" value="1"/>
</dbReference>
<dbReference type="AlphaFoldDB" id="A0A9J6AEJ1"/>
<dbReference type="InterPro" id="IPR011009">
    <property type="entry name" value="Kinase-like_dom_sf"/>
</dbReference>
<evidence type="ECO:0000313" key="14">
    <source>
        <dbReference type="EMBL" id="KAG5622984.1"/>
    </source>
</evidence>
<dbReference type="SUPFAM" id="SSF56112">
    <property type="entry name" value="Protein kinase-like (PK-like)"/>
    <property type="match status" value="1"/>
</dbReference>
<keyword evidence="4" id="KW-0812">Transmembrane</keyword>
<comment type="subcellular location">
    <subcellularLocation>
        <location evidence="1">Membrane</location>
        <topology evidence="1">Single-pass type I membrane protein</topology>
    </subcellularLocation>
</comment>
<evidence type="ECO:0000256" key="2">
    <source>
        <dbReference type="ARBA" id="ARBA00022527"/>
    </source>
</evidence>
<feature type="signal peptide" evidence="12">
    <location>
        <begin position="1"/>
        <end position="27"/>
    </location>
</feature>
<dbReference type="InterPro" id="IPR045874">
    <property type="entry name" value="LRK10/LRL21-25-like"/>
</dbReference>
<sequence>MSRGTSLLKCITIILIIFLKISETCYARKIEFHYYVRSACGNIPDKRYPFRLKTDPKYNYIFGSNTGPKQFPEYELACEGNQTVIWLFSKKLHVQAINYVNQTIHVVDPTLQTQDLCSLLPQLTSLQQYMNSSRFLPYDNYTNNGSQSSTKRVAEPIFIFNCPFAVNDLTFVEISGCKLSRYTYLKIGEMSASEVSDGCKVEFIAMTSWPNIKNDSNISLSDLHQAFIYGFELIYHRNLEVTEMIHLSKDDIVLGSKMCDRPTVHNWISGVQIQKETFVNVYKGMLRSGRDVAVKMLSKPKAGCQDFMNEVATVGRIHHVNVVGLAGYCVEGTKRALVYDFMTNGSLDKYISTSQEGSPLLSWQRKYDIILGVARGIGYLHRGCDVRILHFDIKPHNTLLDENFIPKISDFGLAKLYPTDKSIVNLTAARGTIGYVAPELISRSIGEISYKADVYSFGMLLMEMLDLNRHEVANEENSSQYFPYYIYDKFNKGKEIAVDEEANDDEKKMARKLSLVALWCIQTNPIQRPSMSKVLEMLEGEIELLEVPPQPLQSPPIVYQMMGSSMTFSSDSMALLDNFPNNIISN</sequence>
<dbReference type="Gene3D" id="3.30.200.20">
    <property type="entry name" value="Phosphorylase Kinase, domain 1"/>
    <property type="match status" value="1"/>
</dbReference>
<keyword evidence="2" id="KW-0723">Serine/threonine-protein kinase</keyword>
<organism evidence="14 15">
    <name type="scientific">Solanum commersonii</name>
    <name type="common">Commerson's wild potato</name>
    <name type="synonym">Commerson's nightshade</name>
    <dbReference type="NCBI Taxonomy" id="4109"/>
    <lineage>
        <taxon>Eukaryota</taxon>
        <taxon>Viridiplantae</taxon>
        <taxon>Streptophyta</taxon>
        <taxon>Embryophyta</taxon>
        <taxon>Tracheophyta</taxon>
        <taxon>Spermatophyta</taxon>
        <taxon>Magnoliopsida</taxon>
        <taxon>eudicotyledons</taxon>
        <taxon>Gunneridae</taxon>
        <taxon>Pentapetalae</taxon>
        <taxon>asterids</taxon>
        <taxon>lamiids</taxon>
        <taxon>Solanales</taxon>
        <taxon>Solanaceae</taxon>
        <taxon>Solanoideae</taxon>
        <taxon>Solaneae</taxon>
        <taxon>Solanum</taxon>
    </lineage>
</organism>